<dbReference type="OrthoDB" id="9790913at2"/>
<evidence type="ECO:0000256" key="4">
    <source>
        <dbReference type="ARBA" id="ARBA00023004"/>
    </source>
</evidence>
<dbReference type="PANTHER" id="PTHR47366:SF1">
    <property type="entry name" value="TWO-ON-TWO HEMOGLOBIN-3"/>
    <property type="match status" value="1"/>
</dbReference>
<dbReference type="InterPro" id="IPR009050">
    <property type="entry name" value="Globin-like_sf"/>
</dbReference>
<dbReference type="InterPro" id="IPR012292">
    <property type="entry name" value="Globin/Proto"/>
</dbReference>
<evidence type="ECO:0000313" key="6">
    <source>
        <dbReference type="EMBL" id="TDD73559.1"/>
    </source>
</evidence>
<dbReference type="Proteomes" id="UP000294513">
    <property type="component" value="Unassembled WGS sequence"/>
</dbReference>
<gene>
    <name evidence="6" type="ORF">E1298_33780</name>
</gene>
<name>A0A4R5APG0_9ACTN</name>
<dbReference type="PANTHER" id="PTHR47366">
    <property type="entry name" value="TWO-ON-TWO HEMOGLOBIN-3"/>
    <property type="match status" value="1"/>
</dbReference>
<keyword evidence="3" id="KW-0479">Metal-binding</keyword>
<dbReference type="GO" id="GO:0020037">
    <property type="term" value="F:heme binding"/>
    <property type="evidence" value="ECO:0007669"/>
    <property type="project" value="InterPro"/>
</dbReference>
<evidence type="ECO:0000256" key="3">
    <source>
        <dbReference type="ARBA" id="ARBA00022723"/>
    </source>
</evidence>
<evidence type="ECO:0000256" key="1">
    <source>
        <dbReference type="ARBA" id="ARBA00022448"/>
    </source>
</evidence>
<reference evidence="6 7" key="1">
    <citation type="submission" date="2019-03" db="EMBL/GenBank/DDBJ databases">
        <title>Draft genome sequences of novel Actinobacteria.</title>
        <authorList>
            <person name="Sahin N."/>
            <person name="Ay H."/>
            <person name="Saygin H."/>
        </authorList>
    </citation>
    <scope>NUCLEOTIDE SEQUENCE [LARGE SCALE GENOMIC DNA]</scope>
    <source>
        <strain evidence="6 7">H3C3</strain>
    </source>
</reference>
<organism evidence="6 7">
    <name type="scientific">Actinomadura rubrisoli</name>
    <dbReference type="NCBI Taxonomy" id="2530368"/>
    <lineage>
        <taxon>Bacteria</taxon>
        <taxon>Bacillati</taxon>
        <taxon>Actinomycetota</taxon>
        <taxon>Actinomycetes</taxon>
        <taxon>Streptosporangiales</taxon>
        <taxon>Thermomonosporaceae</taxon>
        <taxon>Actinomadura</taxon>
    </lineage>
</organism>
<dbReference type="EMBL" id="SMKU01000254">
    <property type="protein sequence ID" value="TDD73559.1"/>
    <property type="molecule type" value="Genomic_DNA"/>
</dbReference>
<dbReference type="CDD" id="cd14771">
    <property type="entry name" value="TrHb2_Mt-trHbO-like_O"/>
    <property type="match status" value="1"/>
</dbReference>
<keyword evidence="7" id="KW-1185">Reference proteome</keyword>
<sequence length="129" mass="15093">MAEPEKVTFYEAVGGEETFVKLVHRFYQGVAEDPALRALYPEEDLGPAEERLRLFLIQYWGGPTTYSQRRGHPRLRMRHVPFVIGEAEREAWLRHMRVAVDELELPEPLEKMLWDYFTMAARSMVNAPT</sequence>
<dbReference type="GO" id="GO:0046872">
    <property type="term" value="F:metal ion binding"/>
    <property type="evidence" value="ECO:0007669"/>
    <property type="project" value="UniProtKB-KW"/>
</dbReference>
<keyword evidence="2" id="KW-0349">Heme</keyword>
<evidence type="ECO:0000313" key="7">
    <source>
        <dbReference type="Proteomes" id="UP000294513"/>
    </source>
</evidence>
<dbReference type="AlphaFoldDB" id="A0A4R5APG0"/>
<dbReference type="GO" id="GO:0005344">
    <property type="term" value="F:oxygen carrier activity"/>
    <property type="evidence" value="ECO:0007669"/>
    <property type="project" value="InterPro"/>
</dbReference>
<evidence type="ECO:0000256" key="5">
    <source>
        <dbReference type="ARBA" id="ARBA00034496"/>
    </source>
</evidence>
<dbReference type="InterPro" id="IPR044203">
    <property type="entry name" value="GlbO/GLB3-like"/>
</dbReference>
<comment type="similarity">
    <text evidence="5">Belongs to the truncated hemoglobin family. Group II subfamily.</text>
</comment>
<keyword evidence="1" id="KW-0813">Transport</keyword>
<keyword evidence="4" id="KW-0408">Iron</keyword>
<proteinExistence type="inferred from homology"/>
<dbReference type="Pfam" id="PF01152">
    <property type="entry name" value="Bac_globin"/>
    <property type="match status" value="1"/>
</dbReference>
<dbReference type="RefSeq" id="WP_131900575.1">
    <property type="nucleotide sequence ID" value="NZ_SMKU01000254.1"/>
</dbReference>
<accession>A0A4R5APG0</accession>
<dbReference type="Gene3D" id="1.10.490.10">
    <property type="entry name" value="Globins"/>
    <property type="match status" value="1"/>
</dbReference>
<dbReference type="GO" id="GO:0019825">
    <property type="term" value="F:oxygen binding"/>
    <property type="evidence" value="ECO:0007669"/>
    <property type="project" value="InterPro"/>
</dbReference>
<protein>
    <submittedName>
        <fullName evidence="6">Globin</fullName>
    </submittedName>
</protein>
<comment type="caution">
    <text evidence="6">The sequence shown here is derived from an EMBL/GenBank/DDBJ whole genome shotgun (WGS) entry which is preliminary data.</text>
</comment>
<evidence type="ECO:0000256" key="2">
    <source>
        <dbReference type="ARBA" id="ARBA00022617"/>
    </source>
</evidence>
<dbReference type="SUPFAM" id="SSF46458">
    <property type="entry name" value="Globin-like"/>
    <property type="match status" value="1"/>
</dbReference>
<dbReference type="InterPro" id="IPR001486">
    <property type="entry name" value="Hemoglobin_trunc"/>
</dbReference>